<keyword evidence="2" id="KW-1185">Reference proteome</keyword>
<organism evidence="1 2">
    <name type="scientific">Kineosporia mesophila</name>
    <dbReference type="NCBI Taxonomy" id="566012"/>
    <lineage>
        <taxon>Bacteria</taxon>
        <taxon>Bacillati</taxon>
        <taxon>Actinomycetota</taxon>
        <taxon>Actinomycetes</taxon>
        <taxon>Kineosporiales</taxon>
        <taxon>Kineosporiaceae</taxon>
        <taxon>Kineosporia</taxon>
    </lineage>
</organism>
<dbReference type="EMBL" id="BAAAZO010000012">
    <property type="protein sequence ID" value="GAA3635589.1"/>
    <property type="molecule type" value="Genomic_DNA"/>
</dbReference>
<name>A0ABP7AMY4_9ACTN</name>
<protein>
    <submittedName>
        <fullName evidence="1">Uncharacterized protein</fullName>
    </submittedName>
</protein>
<evidence type="ECO:0000313" key="1">
    <source>
        <dbReference type="EMBL" id="GAA3635589.1"/>
    </source>
</evidence>
<gene>
    <name evidence="1" type="ORF">GCM10022223_62520</name>
</gene>
<evidence type="ECO:0000313" key="2">
    <source>
        <dbReference type="Proteomes" id="UP001501074"/>
    </source>
</evidence>
<accession>A0ABP7AMY4</accession>
<comment type="caution">
    <text evidence="1">The sequence shown here is derived from an EMBL/GenBank/DDBJ whole genome shotgun (WGS) entry which is preliminary data.</text>
</comment>
<sequence>MANNQDASTRNQYRRTSGYQMDDRKLLLRGGVHDGKIWTGVVAVGSRVFCGDQDAWSTEGIYLVTEQLETTDDGEEVNIAVPAFA</sequence>
<dbReference type="RefSeq" id="WP_231488740.1">
    <property type="nucleotide sequence ID" value="NZ_BAAAZO010000012.1"/>
</dbReference>
<dbReference type="Proteomes" id="UP001501074">
    <property type="component" value="Unassembled WGS sequence"/>
</dbReference>
<reference evidence="2" key="1">
    <citation type="journal article" date="2019" name="Int. J. Syst. Evol. Microbiol.">
        <title>The Global Catalogue of Microorganisms (GCM) 10K type strain sequencing project: providing services to taxonomists for standard genome sequencing and annotation.</title>
        <authorList>
            <consortium name="The Broad Institute Genomics Platform"/>
            <consortium name="The Broad Institute Genome Sequencing Center for Infectious Disease"/>
            <person name="Wu L."/>
            <person name="Ma J."/>
        </authorList>
    </citation>
    <scope>NUCLEOTIDE SEQUENCE [LARGE SCALE GENOMIC DNA]</scope>
    <source>
        <strain evidence="2">JCM 16902</strain>
    </source>
</reference>
<proteinExistence type="predicted"/>